<keyword evidence="4" id="KW-0285">Flavoprotein</keyword>
<evidence type="ECO:0000313" key="7">
    <source>
        <dbReference type="EMBL" id="RSL91813.1"/>
    </source>
</evidence>
<protein>
    <recommendedName>
        <fullName evidence="5 6">Glucose-methanol-choline oxidoreductase N-terminal domain-containing protein</fullName>
    </recommendedName>
</protein>
<dbReference type="AlphaFoldDB" id="A0A428SPW1"/>
<feature type="binding site" evidence="3">
    <location>
        <position position="86"/>
    </location>
    <ligand>
        <name>FAD</name>
        <dbReference type="ChEBI" id="CHEBI:57692"/>
    </ligand>
</feature>
<evidence type="ECO:0000259" key="5">
    <source>
        <dbReference type="PROSITE" id="PS00623"/>
    </source>
</evidence>
<comment type="caution">
    <text evidence="7">The sequence shown here is derived from an EMBL/GenBank/DDBJ whole genome shotgun (WGS) entry which is preliminary data.</text>
</comment>
<evidence type="ECO:0000256" key="3">
    <source>
        <dbReference type="PIRSR" id="PIRSR000137-2"/>
    </source>
</evidence>
<evidence type="ECO:0000256" key="1">
    <source>
        <dbReference type="ARBA" id="ARBA00010790"/>
    </source>
</evidence>
<dbReference type="GO" id="GO:0016614">
    <property type="term" value="F:oxidoreductase activity, acting on CH-OH group of donors"/>
    <property type="evidence" value="ECO:0007669"/>
    <property type="project" value="InterPro"/>
</dbReference>
<keyword evidence="8" id="KW-1185">Reference proteome</keyword>
<feature type="binding site" evidence="3">
    <location>
        <begin position="16"/>
        <end position="17"/>
    </location>
    <ligand>
        <name>FAD</name>
        <dbReference type="ChEBI" id="CHEBI:57692"/>
    </ligand>
</feature>
<evidence type="ECO:0000313" key="8">
    <source>
        <dbReference type="Proteomes" id="UP000287972"/>
    </source>
</evidence>
<dbReference type="InterPro" id="IPR007867">
    <property type="entry name" value="GMC_OxRtase_C"/>
</dbReference>
<feature type="domain" description="Glucose-methanol-choline oxidoreductase N-terminal" evidence="6">
    <location>
        <begin position="202"/>
        <end position="216"/>
    </location>
</feature>
<dbReference type="Pfam" id="PF00732">
    <property type="entry name" value="GMC_oxred_N"/>
    <property type="match status" value="2"/>
</dbReference>
<keyword evidence="3 4" id="KW-0274">FAD</keyword>
<dbReference type="PIRSF" id="PIRSF000137">
    <property type="entry name" value="Alcohol_oxidase"/>
    <property type="match status" value="1"/>
</dbReference>
<dbReference type="Gene3D" id="3.30.410.40">
    <property type="match status" value="1"/>
</dbReference>
<dbReference type="GO" id="GO:0050660">
    <property type="term" value="F:flavin adenine dinucleotide binding"/>
    <property type="evidence" value="ECO:0007669"/>
    <property type="project" value="InterPro"/>
</dbReference>
<organism evidence="7 8">
    <name type="scientific">Fusarium floridanum</name>
    <dbReference type="NCBI Taxonomy" id="1325733"/>
    <lineage>
        <taxon>Eukaryota</taxon>
        <taxon>Fungi</taxon>
        <taxon>Dikarya</taxon>
        <taxon>Ascomycota</taxon>
        <taxon>Pezizomycotina</taxon>
        <taxon>Sordariomycetes</taxon>
        <taxon>Hypocreomycetidae</taxon>
        <taxon>Hypocreales</taxon>
        <taxon>Nectriaceae</taxon>
        <taxon>Fusarium</taxon>
        <taxon>Fusarium solani species complex</taxon>
    </lineage>
</organism>
<dbReference type="InterPro" id="IPR036188">
    <property type="entry name" value="FAD/NAD-bd_sf"/>
</dbReference>
<dbReference type="PANTHER" id="PTHR11552">
    <property type="entry name" value="GLUCOSE-METHANOL-CHOLINE GMC OXIDOREDUCTASE"/>
    <property type="match status" value="1"/>
</dbReference>
<comment type="similarity">
    <text evidence="1 4">Belongs to the GMC oxidoreductase family.</text>
</comment>
<name>A0A428SPW1_9HYPO</name>
<dbReference type="PANTHER" id="PTHR11552:SF115">
    <property type="entry name" value="DEHYDROGENASE XPTC-RELATED"/>
    <property type="match status" value="1"/>
</dbReference>
<accession>A0A428SPW1</accession>
<feature type="active site" description="Proton donor" evidence="2">
    <location>
        <position position="446"/>
    </location>
</feature>
<comment type="cofactor">
    <cofactor evidence="3">
        <name>FAD</name>
        <dbReference type="ChEBI" id="CHEBI:57692"/>
    </cofactor>
</comment>
<sequence length="506" mass="54585">MEILPEYDYVVVGGGTSGLTVANRLSENPGVTVLVLEAGDFDANEDFLTIPGLAGGAVGTKYDWNRTYVATEAVNGRTLPAPLGKVVGGSTKLNQMTFNRGSSSDYDRWNELFTPPNKEIAKEYNITFDPSVHGTSGYVHSSYSPFFWPTTKNLVRAVKELGIDIAFDHANGSPLGGYFNPHSQNPVSVTLRARKEVILAAGSVHTPQILQVSGIGDSALLSSINVTTIMDLPGVGQNFQEHALVKVTNKLNAPLQRSNLSDATFAAKVREEYEKYRKGPLTSPLGDFLVFMPLSNFSDASSGIYRQAINQDGTDFLPPDTPIQVIEGYKRQHKVLNDRLMSSKSAILEIIWDDGEMLIGLQHPYSRGSIKATSPSTFDAPAADAALAKNPLDVAILAESIRFSRRLVNAAAMDILEPLEVVPGAGVTSNEALEKFIRSTVSNFYHPAGSCKMGALEEGGVVDYELKVYGVEALRVVDASVMPLLPAAHTMATVYAIAEKASENLL</sequence>
<dbReference type="InterPro" id="IPR000172">
    <property type="entry name" value="GMC_OxRdtase_N"/>
</dbReference>
<proteinExistence type="inferred from homology"/>
<gene>
    <name evidence="7" type="ORF">CEP51_000067</name>
</gene>
<reference evidence="7 8" key="1">
    <citation type="submission" date="2017-06" db="EMBL/GenBank/DDBJ databases">
        <title>Comparative genomic analysis of Ambrosia Fusariam Clade fungi.</title>
        <authorList>
            <person name="Stajich J.E."/>
            <person name="Carrillo J."/>
            <person name="Kijimoto T."/>
            <person name="Eskalen A."/>
            <person name="O'Donnell K."/>
            <person name="Kasson M."/>
        </authorList>
    </citation>
    <scope>NUCLEOTIDE SEQUENCE [LARGE SCALE GENOMIC DNA]</scope>
    <source>
        <strain evidence="7 8">NRRL62606</strain>
    </source>
</reference>
<dbReference type="PROSITE" id="PS00624">
    <property type="entry name" value="GMC_OXRED_2"/>
    <property type="match status" value="1"/>
</dbReference>
<dbReference type="Proteomes" id="UP000287972">
    <property type="component" value="Unassembled WGS sequence"/>
</dbReference>
<feature type="active site" description="Proton acceptor" evidence="2">
    <location>
        <position position="489"/>
    </location>
</feature>
<dbReference type="PROSITE" id="PS00623">
    <property type="entry name" value="GMC_OXRED_1"/>
    <property type="match status" value="1"/>
</dbReference>
<dbReference type="SUPFAM" id="SSF51905">
    <property type="entry name" value="FAD/NAD(P)-binding domain"/>
    <property type="match status" value="1"/>
</dbReference>
<dbReference type="Gene3D" id="3.50.50.60">
    <property type="entry name" value="FAD/NAD(P)-binding domain"/>
    <property type="match status" value="2"/>
</dbReference>
<dbReference type="Pfam" id="PF05199">
    <property type="entry name" value="GMC_oxred_C"/>
    <property type="match status" value="1"/>
</dbReference>
<dbReference type="GO" id="GO:0044550">
    <property type="term" value="P:secondary metabolite biosynthetic process"/>
    <property type="evidence" value="ECO:0007669"/>
    <property type="project" value="TreeGrafter"/>
</dbReference>
<dbReference type="InterPro" id="IPR012132">
    <property type="entry name" value="GMC_OxRdtase"/>
</dbReference>
<dbReference type="EMBL" id="NKCL01000001">
    <property type="protein sequence ID" value="RSL91813.1"/>
    <property type="molecule type" value="Genomic_DNA"/>
</dbReference>
<evidence type="ECO:0000256" key="4">
    <source>
        <dbReference type="RuleBase" id="RU003968"/>
    </source>
</evidence>
<dbReference type="Gene3D" id="3.30.560.10">
    <property type="entry name" value="Glucose Oxidase, domain 3"/>
    <property type="match status" value="1"/>
</dbReference>
<evidence type="ECO:0000259" key="6">
    <source>
        <dbReference type="PROSITE" id="PS00624"/>
    </source>
</evidence>
<dbReference type="SUPFAM" id="SSF54373">
    <property type="entry name" value="FAD-linked reductases, C-terminal domain"/>
    <property type="match status" value="1"/>
</dbReference>
<evidence type="ECO:0000256" key="2">
    <source>
        <dbReference type="PIRSR" id="PIRSR000137-1"/>
    </source>
</evidence>
<feature type="domain" description="Glucose-methanol-choline oxidoreductase N-terminal" evidence="5">
    <location>
        <begin position="84"/>
        <end position="107"/>
    </location>
</feature>